<feature type="chain" id="PRO_5037437749" description="OmpA-like domain-containing protein" evidence="3">
    <location>
        <begin position="22"/>
        <end position="815"/>
    </location>
</feature>
<feature type="signal peptide" evidence="3">
    <location>
        <begin position="1"/>
        <end position="21"/>
    </location>
</feature>
<dbReference type="EMBL" id="BMWX01000011">
    <property type="protein sequence ID" value="GGZ41544.1"/>
    <property type="molecule type" value="Genomic_DNA"/>
</dbReference>
<feature type="region of interest" description="Disordered" evidence="2">
    <location>
        <begin position="540"/>
        <end position="590"/>
    </location>
</feature>
<gene>
    <name evidence="5" type="ORF">GCM10007049_38580</name>
</gene>
<dbReference type="SUPFAM" id="SSF103088">
    <property type="entry name" value="OmpA-like"/>
    <property type="match status" value="1"/>
</dbReference>
<dbReference type="PROSITE" id="PS51123">
    <property type="entry name" value="OMPA_2"/>
    <property type="match status" value="1"/>
</dbReference>
<reference evidence="5" key="1">
    <citation type="journal article" date="2014" name="Int. J. Syst. Evol. Microbiol.">
        <title>Complete genome sequence of Corynebacterium casei LMG S-19264T (=DSM 44701T), isolated from a smear-ripened cheese.</title>
        <authorList>
            <consortium name="US DOE Joint Genome Institute (JGI-PGF)"/>
            <person name="Walter F."/>
            <person name="Albersmeier A."/>
            <person name="Kalinowski J."/>
            <person name="Ruckert C."/>
        </authorList>
    </citation>
    <scope>NUCLEOTIDE SEQUENCE</scope>
    <source>
        <strain evidence="5">KCTC 12368</strain>
    </source>
</reference>
<evidence type="ECO:0000256" key="2">
    <source>
        <dbReference type="SAM" id="MobiDB-lite"/>
    </source>
</evidence>
<keyword evidence="6" id="KW-1185">Reference proteome</keyword>
<evidence type="ECO:0000256" key="1">
    <source>
        <dbReference type="PROSITE-ProRule" id="PRU00473"/>
    </source>
</evidence>
<keyword evidence="1" id="KW-0472">Membrane</keyword>
<evidence type="ECO:0000313" key="5">
    <source>
        <dbReference type="EMBL" id="GGZ41544.1"/>
    </source>
</evidence>
<dbReference type="GO" id="GO:0016020">
    <property type="term" value="C:membrane"/>
    <property type="evidence" value="ECO:0007669"/>
    <property type="project" value="UniProtKB-UniRule"/>
</dbReference>
<sequence>MKKLQLTLMACLVMITGYAQQANYNWRIGVSGGFSNYYGDLSPYPIANFGDVSHALKLFTYNDRYAKDFSGEISLERKLTNTLGLKAHYGMYNFGMSDQYILPDGKVYDQSPNFNRALNFNTSAEEAGLSLVIRSDNGKLLGKNAFLAPYLTLGGGYMWYSIKGDLLDAEGNQYDYASGPVILDGNYETDLAKLNTETGDKYELNSLFASIGLGVKIRLSNKFELFAQSTVKRAFSDQLDDVAGLYRPAYDDSFVAYAAQPNQRPDSNQPEWRGNSDKSDDWYIYHGAGIKFSFGAAKNKFRAPSISSTYSQYQPKASTSPLPKPVVNDIPQPKTEKFEIEKEFHTGSPSIINNYYTYLNGKSPFWNYTDNQMAALEVDMAILEQEKLRAKVGRDAETSKAVMLGYQETITKMEADTSLTNAQQAQLRSLKQSQFQEQLNLDSLDQEKVYLDKKIDKLEEKKALLLSTGMNDSIPFNASPYFNQVPVFIPQTVYSSSQNPAFGDSAVYSRTLIGSTDTLAGAYPSPPVYAYGQEEYTQAPLTSSSQASTPTGYSSQEENSYNGGYQGRSLESESGSGYRQGDYKSTSGGSHNSWIPVPIIFSGNGKKSKNVPEDAITESAAAPAGNWYDLVSAEDYQNYYLPAMALGMTTAGLYIAADKPAQAEQPLAIGESSAQPASPALAGSISPLGADTVFVTGEDREILIPSKTAIYFDTNQKTFTAQEQQKLIPLVNWANQHAESQLFLEGFADQTGNLSYNQNLISLRIEAVKSVLMTDYGIKASQILTSVGGQIHRKPDQSKPLSSDRKVEVAILTKQ</sequence>
<evidence type="ECO:0000256" key="3">
    <source>
        <dbReference type="SAM" id="SignalP"/>
    </source>
</evidence>
<name>A0A918UWX2_9BACT</name>
<protein>
    <recommendedName>
        <fullName evidence="4">OmpA-like domain-containing protein</fullName>
    </recommendedName>
</protein>
<comment type="caution">
    <text evidence="5">The sequence shown here is derived from an EMBL/GenBank/DDBJ whole genome shotgun (WGS) entry which is preliminary data.</text>
</comment>
<evidence type="ECO:0000313" key="6">
    <source>
        <dbReference type="Proteomes" id="UP000619457"/>
    </source>
</evidence>
<dbReference type="InterPro" id="IPR006665">
    <property type="entry name" value="OmpA-like"/>
</dbReference>
<dbReference type="Proteomes" id="UP000619457">
    <property type="component" value="Unassembled WGS sequence"/>
</dbReference>
<dbReference type="RefSeq" id="WP_018473788.1">
    <property type="nucleotide sequence ID" value="NZ_BMWX01000011.1"/>
</dbReference>
<dbReference type="Gene3D" id="3.30.1330.60">
    <property type="entry name" value="OmpA-like domain"/>
    <property type="match status" value="1"/>
</dbReference>
<reference evidence="5" key="2">
    <citation type="submission" date="2020-09" db="EMBL/GenBank/DDBJ databases">
        <authorList>
            <person name="Sun Q."/>
            <person name="Kim S."/>
        </authorList>
    </citation>
    <scope>NUCLEOTIDE SEQUENCE</scope>
    <source>
        <strain evidence="5">KCTC 12368</strain>
    </source>
</reference>
<evidence type="ECO:0000259" key="4">
    <source>
        <dbReference type="PROSITE" id="PS51123"/>
    </source>
</evidence>
<organism evidence="5 6">
    <name type="scientific">Echinicola pacifica</name>
    <dbReference type="NCBI Taxonomy" id="346377"/>
    <lineage>
        <taxon>Bacteria</taxon>
        <taxon>Pseudomonadati</taxon>
        <taxon>Bacteroidota</taxon>
        <taxon>Cytophagia</taxon>
        <taxon>Cytophagales</taxon>
        <taxon>Cyclobacteriaceae</taxon>
        <taxon>Echinicola</taxon>
    </lineage>
</organism>
<keyword evidence="3" id="KW-0732">Signal</keyword>
<feature type="compositionally biased region" description="Polar residues" evidence="2">
    <location>
        <begin position="572"/>
        <end position="590"/>
    </location>
</feature>
<feature type="compositionally biased region" description="Polar residues" evidence="2">
    <location>
        <begin position="540"/>
        <end position="563"/>
    </location>
</feature>
<feature type="domain" description="OmpA-like" evidence="4">
    <location>
        <begin position="699"/>
        <end position="815"/>
    </location>
</feature>
<proteinExistence type="predicted"/>
<dbReference type="AlphaFoldDB" id="A0A918UWX2"/>
<dbReference type="Pfam" id="PF00691">
    <property type="entry name" value="OmpA"/>
    <property type="match status" value="1"/>
</dbReference>
<accession>A0A918UWX2</accession>
<dbReference type="InterPro" id="IPR036737">
    <property type="entry name" value="OmpA-like_sf"/>
</dbReference>